<feature type="compositionally biased region" description="Basic and acidic residues" evidence="1">
    <location>
        <begin position="57"/>
        <end position="70"/>
    </location>
</feature>
<feature type="region of interest" description="Disordered" evidence="1">
    <location>
        <begin position="57"/>
        <end position="141"/>
    </location>
</feature>
<keyword evidence="3" id="KW-1185">Reference proteome</keyword>
<dbReference type="EMBL" id="JAINUG010000068">
    <property type="protein sequence ID" value="KAJ8401680.1"/>
    <property type="molecule type" value="Genomic_DNA"/>
</dbReference>
<dbReference type="AlphaFoldDB" id="A0AAD7SFU1"/>
<name>A0AAD7SFU1_9TELE</name>
<evidence type="ECO:0000313" key="2">
    <source>
        <dbReference type="EMBL" id="KAJ8401680.1"/>
    </source>
</evidence>
<protein>
    <submittedName>
        <fullName evidence="2">Uncharacterized protein</fullName>
    </submittedName>
</protein>
<reference evidence="2" key="1">
    <citation type="journal article" date="2023" name="Science">
        <title>Genome structures resolve the early diversification of teleost fishes.</title>
        <authorList>
            <person name="Parey E."/>
            <person name="Louis A."/>
            <person name="Montfort J."/>
            <person name="Bouchez O."/>
            <person name="Roques C."/>
            <person name="Iampietro C."/>
            <person name="Lluch J."/>
            <person name="Castinel A."/>
            <person name="Donnadieu C."/>
            <person name="Desvignes T."/>
            <person name="Floi Bucao C."/>
            <person name="Jouanno E."/>
            <person name="Wen M."/>
            <person name="Mejri S."/>
            <person name="Dirks R."/>
            <person name="Jansen H."/>
            <person name="Henkel C."/>
            <person name="Chen W.J."/>
            <person name="Zahm M."/>
            <person name="Cabau C."/>
            <person name="Klopp C."/>
            <person name="Thompson A.W."/>
            <person name="Robinson-Rechavi M."/>
            <person name="Braasch I."/>
            <person name="Lecointre G."/>
            <person name="Bobe J."/>
            <person name="Postlethwait J.H."/>
            <person name="Berthelot C."/>
            <person name="Roest Crollius H."/>
            <person name="Guiguen Y."/>
        </authorList>
    </citation>
    <scope>NUCLEOTIDE SEQUENCE</scope>
    <source>
        <strain evidence="2">NC1722</strain>
    </source>
</reference>
<feature type="compositionally biased region" description="Basic and acidic residues" evidence="1">
    <location>
        <begin position="82"/>
        <end position="97"/>
    </location>
</feature>
<dbReference type="Proteomes" id="UP001221898">
    <property type="component" value="Unassembled WGS sequence"/>
</dbReference>
<sequence length="199" mass="22330">MSRETGRTVETCRLRRKFLFNFTTRESDHNADAGGGMACSSFKQVGSLQRCGIVTSRDTKDTRCPHERIPTLDTARNRSQRPGRETEKRLHSRRDGLQEDPEQPDIPSHQSQWHHPPASLGGGRLKRPRGAHAKEQDDRCEKNCPCAPSVVIDCDVYALHSTVNFDPLPRVQPAARKPGEFCRVALLPGNAQRRTSGRP</sequence>
<comment type="caution">
    <text evidence="2">The sequence shown here is derived from an EMBL/GenBank/DDBJ whole genome shotgun (WGS) entry which is preliminary data.</text>
</comment>
<feature type="compositionally biased region" description="Basic and acidic residues" evidence="1">
    <location>
        <begin position="132"/>
        <end position="141"/>
    </location>
</feature>
<evidence type="ECO:0000313" key="3">
    <source>
        <dbReference type="Proteomes" id="UP001221898"/>
    </source>
</evidence>
<proteinExistence type="predicted"/>
<evidence type="ECO:0000256" key="1">
    <source>
        <dbReference type="SAM" id="MobiDB-lite"/>
    </source>
</evidence>
<accession>A0AAD7SFU1</accession>
<gene>
    <name evidence="2" type="ORF">AAFF_G00376510</name>
</gene>
<organism evidence="2 3">
    <name type="scientific">Aldrovandia affinis</name>
    <dbReference type="NCBI Taxonomy" id="143900"/>
    <lineage>
        <taxon>Eukaryota</taxon>
        <taxon>Metazoa</taxon>
        <taxon>Chordata</taxon>
        <taxon>Craniata</taxon>
        <taxon>Vertebrata</taxon>
        <taxon>Euteleostomi</taxon>
        <taxon>Actinopterygii</taxon>
        <taxon>Neopterygii</taxon>
        <taxon>Teleostei</taxon>
        <taxon>Notacanthiformes</taxon>
        <taxon>Halosauridae</taxon>
        <taxon>Aldrovandia</taxon>
    </lineage>
</organism>